<sequence>MSGIFINLSGMGCAIHVERSRFWSRDPRAPFNTNGTLKGYHEYAAQGTIVHPSIYRIFDEYSNVFLNSRDFPFRNRNEEIRQTILPENGFWDDGKIVSIEDPAATRILVLGNAGIGKSTLINKVFGAEVTTASDRLPGIHNIEKAITSPDRPDLILHDSRGFEAGGEQELQVVKDFVTKMCNATNVQDRLHVIWFCIEIGNNRIQQQATQGVFSALAHISVIPIIVVGTKKDRHWNEKFGESRANFGNLKELENHCDKELAERLESLKDEVYEVEGGRFDAFVPVSKDDQKSIQQLTAETARCFDHEKVRACYVAAQVADVGLKIDLATNDVMRIYKQTIQSAAVTNMAPLAMTTTRITVAALVCKSVVQSFGVPSVTPATVQQIVRNIVVDDMGHNASVFMADAAATTGVVGTLVLGGIPVFLTTALIAAPLAIPTISRLILMLACDVTLILTRAFEECTKQALGQPRKQNIERAAAAYHGPHREVHREIKALVPPLKFINGFRFEKIKTGYKRILEEHIGSFADDDS</sequence>
<dbReference type="OrthoDB" id="59699at2759"/>
<name>A0A8H3EHB3_9LECA</name>
<keyword evidence="3" id="KW-1185">Reference proteome</keyword>
<proteinExistence type="predicted"/>
<protein>
    <recommendedName>
        <fullName evidence="1">G domain-containing protein</fullName>
    </recommendedName>
</protein>
<gene>
    <name evidence="2" type="ORF">HETSPECPRED_000080</name>
</gene>
<dbReference type="SUPFAM" id="SSF52540">
    <property type="entry name" value="P-loop containing nucleoside triphosphate hydrolases"/>
    <property type="match status" value="1"/>
</dbReference>
<dbReference type="GO" id="GO:0005525">
    <property type="term" value="F:GTP binding"/>
    <property type="evidence" value="ECO:0007669"/>
    <property type="project" value="InterPro"/>
</dbReference>
<organism evidence="2 3">
    <name type="scientific">Heterodermia speciosa</name>
    <dbReference type="NCBI Taxonomy" id="116794"/>
    <lineage>
        <taxon>Eukaryota</taxon>
        <taxon>Fungi</taxon>
        <taxon>Dikarya</taxon>
        <taxon>Ascomycota</taxon>
        <taxon>Pezizomycotina</taxon>
        <taxon>Lecanoromycetes</taxon>
        <taxon>OSLEUM clade</taxon>
        <taxon>Lecanoromycetidae</taxon>
        <taxon>Caliciales</taxon>
        <taxon>Physciaceae</taxon>
        <taxon>Heterodermia</taxon>
    </lineage>
</organism>
<evidence type="ECO:0000313" key="2">
    <source>
        <dbReference type="EMBL" id="CAF9902991.1"/>
    </source>
</evidence>
<dbReference type="Proteomes" id="UP000664521">
    <property type="component" value="Unassembled WGS sequence"/>
</dbReference>
<reference evidence="2" key="1">
    <citation type="submission" date="2021-03" db="EMBL/GenBank/DDBJ databases">
        <authorList>
            <person name="Tagirdzhanova G."/>
        </authorList>
    </citation>
    <scope>NUCLEOTIDE SEQUENCE</scope>
</reference>
<comment type="caution">
    <text evidence="2">The sequence shown here is derived from an EMBL/GenBank/DDBJ whole genome shotgun (WGS) entry which is preliminary data.</text>
</comment>
<dbReference type="InterPro" id="IPR027417">
    <property type="entry name" value="P-loop_NTPase"/>
</dbReference>
<accession>A0A8H3EHB3</accession>
<dbReference type="EMBL" id="CAJPDS010000001">
    <property type="protein sequence ID" value="CAF9902991.1"/>
    <property type="molecule type" value="Genomic_DNA"/>
</dbReference>
<dbReference type="CDD" id="cd00882">
    <property type="entry name" value="Ras_like_GTPase"/>
    <property type="match status" value="1"/>
</dbReference>
<dbReference type="InterPro" id="IPR006073">
    <property type="entry name" value="GTP-bd"/>
</dbReference>
<evidence type="ECO:0000259" key="1">
    <source>
        <dbReference type="Pfam" id="PF01926"/>
    </source>
</evidence>
<dbReference type="Pfam" id="PF01926">
    <property type="entry name" value="MMR_HSR1"/>
    <property type="match status" value="1"/>
</dbReference>
<dbReference type="AlphaFoldDB" id="A0A8H3EHB3"/>
<dbReference type="Gene3D" id="3.40.50.300">
    <property type="entry name" value="P-loop containing nucleotide triphosphate hydrolases"/>
    <property type="match status" value="1"/>
</dbReference>
<feature type="domain" description="G" evidence="1">
    <location>
        <begin position="106"/>
        <end position="208"/>
    </location>
</feature>
<evidence type="ECO:0000313" key="3">
    <source>
        <dbReference type="Proteomes" id="UP000664521"/>
    </source>
</evidence>